<accession>A0A843TWT6</accession>
<evidence type="ECO:0000313" key="2">
    <source>
        <dbReference type="EMBL" id="MQL77212.1"/>
    </source>
</evidence>
<evidence type="ECO:0000313" key="3">
    <source>
        <dbReference type="Proteomes" id="UP000652761"/>
    </source>
</evidence>
<sequence length="115" mass="12243">MLPSRMAMPVSVSAGSETEEDRFRFRIVGRLGAESADSESGRPLATRLWGGDTDPPTRLVDTVHCPDSGRLDPTQAGSGPTQGRDRLGPTQPPDPTLPSLLWRGVSPVSASFSIN</sequence>
<feature type="region of interest" description="Disordered" evidence="1">
    <location>
        <begin position="34"/>
        <end position="115"/>
    </location>
</feature>
<dbReference type="EMBL" id="NMUH01000337">
    <property type="protein sequence ID" value="MQL77212.1"/>
    <property type="molecule type" value="Genomic_DNA"/>
</dbReference>
<protein>
    <submittedName>
        <fullName evidence="2">Uncharacterized protein</fullName>
    </submittedName>
</protein>
<organism evidence="2 3">
    <name type="scientific">Colocasia esculenta</name>
    <name type="common">Wild taro</name>
    <name type="synonym">Arum esculentum</name>
    <dbReference type="NCBI Taxonomy" id="4460"/>
    <lineage>
        <taxon>Eukaryota</taxon>
        <taxon>Viridiplantae</taxon>
        <taxon>Streptophyta</taxon>
        <taxon>Embryophyta</taxon>
        <taxon>Tracheophyta</taxon>
        <taxon>Spermatophyta</taxon>
        <taxon>Magnoliopsida</taxon>
        <taxon>Liliopsida</taxon>
        <taxon>Araceae</taxon>
        <taxon>Aroideae</taxon>
        <taxon>Colocasieae</taxon>
        <taxon>Colocasia</taxon>
    </lineage>
</organism>
<dbReference type="OrthoDB" id="618331at2759"/>
<reference evidence="2" key="1">
    <citation type="submission" date="2017-07" db="EMBL/GenBank/DDBJ databases">
        <title>Taro Niue Genome Assembly and Annotation.</title>
        <authorList>
            <person name="Atibalentja N."/>
            <person name="Keating K."/>
            <person name="Fields C.J."/>
        </authorList>
    </citation>
    <scope>NUCLEOTIDE SEQUENCE</scope>
    <source>
        <strain evidence="2">Niue_2</strain>
        <tissue evidence="2">Leaf</tissue>
    </source>
</reference>
<dbReference type="Proteomes" id="UP000652761">
    <property type="component" value="Unassembled WGS sequence"/>
</dbReference>
<name>A0A843TWT6_COLES</name>
<keyword evidence="3" id="KW-1185">Reference proteome</keyword>
<evidence type="ECO:0000256" key="1">
    <source>
        <dbReference type="SAM" id="MobiDB-lite"/>
    </source>
</evidence>
<proteinExistence type="predicted"/>
<comment type="caution">
    <text evidence="2">The sequence shown here is derived from an EMBL/GenBank/DDBJ whole genome shotgun (WGS) entry which is preliminary data.</text>
</comment>
<gene>
    <name evidence="2" type="ORF">Taro_009613</name>
</gene>
<dbReference type="AlphaFoldDB" id="A0A843TWT6"/>